<comment type="caution">
    <text evidence="9">The sequence shown here is derived from an EMBL/GenBank/DDBJ whole genome shotgun (WGS) entry which is preliminary data.</text>
</comment>
<dbReference type="PANTHER" id="PTHR43790">
    <property type="entry name" value="CARBOHYDRATE TRANSPORT ATP-BINDING PROTEIN MG119-RELATED"/>
    <property type="match status" value="1"/>
</dbReference>
<evidence type="ECO:0000256" key="6">
    <source>
        <dbReference type="ARBA" id="ARBA00022840"/>
    </source>
</evidence>
<keyword evidence="2" id="KW-1003">Cell membrane</keyword>
<protein>
    <recommendedName>
        <fullName evidence="11">ABC transporter domain-containing protein</fullName>
    </recommendedName>
</protein>
<dbReference type="SUPFAM" id="SSF52540">
    <property type="entry name" value="P-loop containing nucleoside triphosphate hydrolases"/>
    <property type="match status" value="1"/>
</dbReference>
<keyword evidence="6" id="KW-0067">ATP-binding</keyword>
<evidence type="ECO:0008006" key="11">
    <source>
        <dbReference type="Google" id="ProtNLM"/>
    </source>
</evidence>
<evidence type="ECO:0000256" key="5">
    <source>
        <dbReference type="ARBA" id="ARBA00022741"/>
    </source>
</evidence>
<keyword evidence="8" id="KW-0472">Membrane</keyword>
<keyword evidence="5" id="KW-0547">Nucleotide-binding</keyword>
<keyword evidence="7" id="KW-1278">Translocase</keyword>
<dbReference type="Gene3D" id="3.40.50.300">
    <property type="entry name" value="P-loop containing nucleotide triphosphate hydrolases"/>
    <property type="match status" value="1"/>
</dbReference>
<dbReference type="InterPro" id="IPR027417">
    <property type="entry name" value="P-loop_NTPase"/>
</dbReference>
<dbReference type="InterPro" id="IPR050107">
    <property type="entry name" value="ABC_carbohydrate_import_ATPase"/>
</dbReference>
<accession>A0ABQ4N4W1</accession>
<name>A0ABQ4N4W1_9BACL</name>
<evidence type="ECO:0000256" key="8">
    <source>
        <dbReference type="ARBA" id="ARBA00023136"/>
    </source>
</evidence>
<gene>
    <name evidence="9" type="ORF">PACILC2_17680</name>
</gene>
<evidence type="ECO:0000256" key="7">
    <source>
        <dbReference type="ARBA" id="ARBA00022967"/>
    </source>
</evidence>
<dbReference type="EMBL" id="BOVJ01000057">
    <property type="protein sequence ID" value="GIQ63200.1"/>
    <property type="molecule type" value="Genomic_DNA"/>
</dbReference>
<reference evidence="9 10" key="1">
    <citation type="submission" date="2021-04" db="EMBL/GenBank/DDBJ databases">
        <title>Draft genome sequence of Paenibacillus cisolokensis, LC2-13A.</title>
        <authorList>
            <person name="Uke A."/>
            <person name="Chhe C."/>
            <person name="Baramee S."/>
            <person name="Kosugi A."/>
        </authorList>
    </citation>
    <scope>NUCLEOTIDE SEQUENCE [LARGE SCALE GENOMIC DNA]</scope>
    <source>
        <strain evidence="9 10">LC2-13A</strain>
    </source>
</reference>
<evidence type="ECO:0000256" key="3">
    <source>
        <dbReference type="ARBA" id="ARBA00022597"/>
    </source>
</evidence>
<dbReference type="Proteomes" id="UP000680304">
    <property type="component" value="Unassembled WGS sequence"/>
</dbReference>
<evidence type="ECO:0000256" key="4">
    <source>
        <dbReference type="ARBA" id="ARBA00022737"/>
    </source>
</evidence>
<organism evidence="9 10">
    <name type="scientific">Paenibacillus cisolokensis</name>
    <dbReference type="NCBI Taxonomy" id="1658519"/>
    <lineage>
        <taxon>Bacteria</taxon>
        <taxon>Bacillati</taxon>
        <taxon>Bacillota</taxon>
        <taxon>Bacilli</taxon>
        <taxon>Bacillales</taxon>
        <taxon>Paenibacillaceae</taxon>
        <taxon>Paenibacillus</taxon>
    </lineage>
</organism>
<dbReference type="PANTHER" id="PTHR43790:SF1">
    <property type="entry name" value="XYLOSE IMPORT ATP-BINDING PROTEIN XYLG"/>
    <property type="match status" value="1"/>
</dbReference>
<evidence type="ECO:0000256" key="1">
    <source>
        <dbReference type="ARBA" id="ARBA00022448"/>
    </source>
</evidence>
<keyword evidence="4" id="KW-0677">Repeat</keyword>
<keyword evidence="1" id="KW-0813">Transport</keyword>
<evidence type="ECO:0000313" key="10">
    <source>
        <dbReference type="Proteomes" id="UP000680304"/>
    </source>
</evidence>
<keyword evidence="3" id="KW-0762">Sugar transport</keyword>
<sequence length="90" mass="10121">MDFSEPDILMLDEPTRGIDVGAKYEIYTIMNQLAAEGKGLLLISSELPEILGMCDRIYTMSEGRLTGEVRRQDASQELLMKYMTKGKGNE</sequence>
<keyword evidence="10" id="KW-1185">Reference proteome</keyword>
<evidence type="ECO:0000256" key="2">
    <source>
        <dbReference type="ARBA" id="ARBA00022475"/>
    </source>
</evidence>
<proteinExistence type="predicted"/>
<evidence type="ECO:0000313" key="9">
    <source>
        <dbReference type="EMBL" id="GIQ63200.1"/>
    </source>
</evidence>